<evidence type="ECO:0000256" key="1">
    <source>
        <dbReference type="ARBA" id="ARBA00010641"/>
    </source>
</evidence>
<evidence type="ECO:0000313" key="11">
    <source>
        <dbReference type="Proteomes" id="UP000182373"/>
    </source>
</evidence>
<feature type="region of interest" description="Disordered" evidence="7">
    <location>
        <begin position="1"/>
        <end position="43"/>
    </location>
</feature>
<feature type="compositionally biased region" description="Low complexity" evidence="7">
    <location>
        <begin position="8"/>
        <end position="23"/>
    </location>
</feature>
<dbReference type="Pfam" id="PF08281">
    <property type="entry name" value="Sigma70_r4_2"/>
    <property type="match status" value="1"/>
</dbReference>
<dbReference type="InterPro" id="IPR039425">
    <property type="entry name" value="RNA_pol_sigma-70-like"/>
</dbReference>
<dbReference type="SUPFAM" id="SSF88659">
    <property type="entry name" value="Sigma3 and sigma4 domains of RNA polymerase sigma factors"/>
    <property type="match status" value="1"/>
</dbReference>
<dbReference type="InterPro" id="IPR013324">
    <property type="entry name" value="RNA_pol_sigma_r3/r4-like"/>
</dbReference>
<dbReference type="InterPro" id="IPR036388">
    <property type="entry name" value="WH-like_DNA-bd_sf"/>
</dbReference>
<dbReference type="GO" id="GO:0016987">
    <property type="term" value="F:sigma factor activity"/>
    <property type="evidence" value="ECO:0007669"/>
    <property type="project" value="UniProtKB-KW"/>
</dbReference>
<dbReference type="Gene3D" id="1.10.1740.10">
    <property type="match status" value="1"/>
</dbReference>
<organism evidence="10 11">
    <name type="scientific">Granulibacter bethesdensis</name>
    <dbReference type="NCBI Taxonomy" id="364410"/>
    <lineage>
        <taxon>Bacteria</taxon>
        <taxon>Pseudomonadati</taxon>
        <taxon>Pseudomonadota</taxon>
        <taxon>Alphaproteobacteria</taxon>
        <taxon>Acetobacterales</taxon>
        <taxon>Acetobacteraceae</taxon>
        <taxon>Granulibacter</taxon>
    </lineage>
</organism>
<gene>
    <name evidence="10" type="ORF">GbCGDNIH9_0754</name>
</gene>
<name>A0AAC9P7Y6_9PROT</name>
<dbReference type="PROSITE" id="PS01063">
    <property type="entry name" value="SIGMA70_ECF"/>
    <property type="match status" value="1"/>
</dbReference>
<dbReference type="Pfam" id="PF04542">
    <property type="entry name" value="Sigma70_r2"/>
    <property type="match status" value="1"/>
</dbReference>
<evidence type="ECO:0000256" key="7">
    <source>
        <dbReference type="SAM" id="MobiDB-lite"/>
    </source>
</evidence>
<keyword evidence="3 6" id="KW-0731">Sigma factor</keyword>
<dbReference type="PANTHER" id="PTHR43133:SF25">
    <property type="entry name" value="RNA POLYMERASE SIGMA FACTOR RFAY-RELATED"/>
    <property type="match status" value="1"/>
</dbReference>
<sequence>MTRQPRHAGSPLSSASDSPALKPAPEPGEEENQASLSDAGQQHGAAELRVQIATLLPELRGYARFLARDRHAADDLVQDAVLRALGALDQFQPDTSLRAWIFTILRNVFYEQARHLRTERRVLEDVGQAGEGMGDAFNITEQDQRQDLKDIEKLIWSLSPLLREALMLIGAHGMEYEEAARICGVSAGTMKVRVSRARRILSQAAEYEGSEDN</sequence>
<dbReference type="Gene3D" id="1.10.10.10">
    <property type="entry name" value="Winged helix-like DNA-binding domain superfamily/Winged helix DNA-binding domain"/>
    <property type="match status" value="1"/>
</dbReference>
<dbReference type="SUPFAM" id="SSF88946">
    <property type="entry name" value="Sigma2 domain of RNA polymerase sigma factors"/>
    <property type="match status" value="1"/>
</dbReference>
<dbReference type="NCBIfam" id="TIGR02937">
    <property type="entry name" value="sigma70-ECF"/>
    <property type="match status" value="1"/>
</dbReference>
<evidence type="ECO:0000256" key="5">
    <source>
        <dbReference type="ARBA" id="ARBA00023163"/>
    </source>
</evidence>
<dbReference type="EMBL" id="CP018191">
    <property type="protein sequence ID" value="APH54006.1"/>
    <property type="molecule type" value="Genomic_DNA"/>
</dbReference>
<evidence type="ECO:0000313" key="10">
    <source>
        <dbReference type="EMBL" id="APH54006.1"/>
    </source>
</evidence>
<dbReference type="AlphaFoldDB" id="A0AAC9P7Y6"/>
<feature type="domain" description="RNA polymerase sigma factor 70 region 4 type 2" evidence="9">
    <location>
        <begin position="150"/>
        <end position="199"/>
    </location>
</feature>
<dbReference type="InterPro" id="IPR007627">
    <property type="entry name" value="RNA_pol_sigma70_r2"/>
</dbReference>
<dbReference type="GO" id="GO:0006352">
    <property type="term" value="P:DNA-templated transcription initiation"/>
    <property type="evidence" value="ECO:0007669"/>
    <property type="project" value="InterPro"/>
</dbReference>
<dbReference type="Proteomes" id="UP000182373">
    <property type="component" value="Chromosome"/>
</dbReference>
<dbReference type="InterPro" id="IPR000838">
    <property type="entry name" value="RNA_pol_sigma70_ECF_CS"/>
</dbReference>
<reference evidence="11" key="1">
    <citation type="submission" date="2016-11" db="EMBL/GenBank/DDBJ databases">
        <title>Comparative genomic and phenotypic analysis of Granulibacter bethesdensis clinical isolates from patients with chronic granulomatous disease.</title>
        <authorList>
            <person name="Zarember K.A."/>
            <person name="Porcella S.F."/>
            <person name="Chu J."/>
            <person name="Ding L."/>
            <person name="Dahlstrom E."/>
            <person name="Barbian K."/>
            <person name="Martens C."/>
            <person name="Sykora L."/>
            <person name="Kramer S."/>
            <person name="Pettinato A.M."/>
            <person name="Hong H."/>
            <person name="Wald G."/>
            <person name="Berg L.J."/>
            <person name="Rogge L.S."/>
            <person name="Greenberg D.E."/>
            <person name="Falcone E.L."/>
            <person name="Neves J.F."/>
            <person name="Simoes M.J."/>
            <person name="Casal M."/>
            <person name="Rodriguez-Lopez F.C."/>
            <person name="Zelazny A."/>
            <person name="Gallin J.I."/>
            <person name="Holland S.M."/>
        </authorList>
    </citation>
    <scope>NUCLEOTIDE SEQUENCE [LARGE SCALE GENOMIC DNA]</scope>
    <source>
        <strain evidence="11">NIH9.1</strain>
    </source>
</reference>
<evidence type="ECO:0000256" key="3">
    <source>
        <dbReference type="ARBA" id="ARBA00023082"/>
    </source>
</evidence>
<accession>A0AAC9P7Y6</accession>
<feature type="domain" description="RNA polymerase sigma-70 region 2" evidence="8">
    <location>
        <begin position="54"/>
        <end position="116"/>
    </location>
</feature>
<evidence type="ECO:0000259" key="8">
    <source>
        <dbReference type="Pfam" id="PF04542"/>
    </source>
</evidence>
<dbReference type="InterPro" id="IPR013325">
    <property type="entry name" value="RNA_pol_sigma_r2"/>
</dbReference>
<keyword evidence="4 6" id="KW-0238">DNA-binding</keyword>
<evidence type="ECO:0000256" key="4">
    <source>
        <dbReference type="ARBA" id="ARBA00023125"/>
    </source>
</evidence>
<dbReference type="GO" id="GO:0003677">
    <property type="term" value="F:DNA binding"/>
    <property type="evidence" value="ECO:0007669"/>
    <property type="project" value="UniProtKB-KW"/>
</dbReference>
<evidence type="ECO:0000259" key="9">
    <source>
        <dbReference type="Pfam" id="PF08281"/>
    </source>
</evidence>
<proteinExistence type="inferred from homology"/>
<dbReference type="PANTHER" id="PTHR43133">
    <property type="entry name" value="RNA POLYMERASE ECF-TYPE SIGMA FACTO"/>
    <property type="match status" value="1"/>
</dbReference>
<protein>
    <recommendedName>
        <fullName evidence="6">RNA polymerase sigma factor</fullName>
    </recommendedName>
</protein>
<keyword evidence="5 6" id="KW-0804">Transcription</keyword>
<dbReference type="InterPro" id="IPR014284">
    <property type="entry name" value="RNA_pol_sigma-70_dom"/>
</dbReference>
<evidence type="ECO:0000256" key="2">
    <source>
        <dbReference type="ARBA" id="ARBA00023015"/>
    </source>
</evidence>
<dbReference type="InterPro" id="IPR013249">
    <property type="entry name" value="RNA_pol_sigma70_r4_t2"/>
</dbReference>
<comment type="similarity">
    <text evidence="1 6">Belongs to the sigma-70 factor family. ECF subfamily.</text>
</comment>
<keyword evidence="2 6" id="KW-0805">Transcription regulation</keyword>
<evidence type="ECO:0000256" key="6">
    <source>
        <dbReference type="RuleBase" id="RU000716"/>
    </source>
</evidence>